<feature type="compositionally biased region" description="Acidic residues" evidence="1">
    <location>
        <begin position="138"/>
        <end position="151"/>
    </location>
</feature>
<protein>
    <submittedName>
        <fullName evidence="2">Uncharacterized protein</fullName>
    </submittedName>
</protein>
<dbReference type="OrthoDB" id="5855253at2759"/>
<name>A0A498S3V3_ACAVI</name>
<dbReference type="Proteomes" id="UP000276991">
    <property type="component" value="Unassembled WGS sequence"/>
</dbReference>
<evidence type="ECO:0000313" key="3">
    <source>
        <dbReference type="Proteomes" id="UP000276991"/>
    </source>
</evidence>
<evidence type="ECO:0000313" key="2">
    <source>
        <dbReference type="EMBL" id="VBB26209.1"/>
    </source>
</evidence>
<feature type="compositionally biased region" description="Low complexity" evidence="1">
    <location>
        <begin position="102"/>
        <end position="111"/>
    </location>
</feature>
<dbReference type="STRING" id="6277.A0A498S3V3"/>
<dbReference type="AlphaFoldDB" id="A0A498S3V3"/>
<evidence type="ECO:0000256" key="1">
    <source>
        <dbReference type="SAM" id="MobiDB-lite"/>
    </source>
</evidence>
<feature type="compositionally biased region" description="Polar residues" evidence="1">
    <location>
        <begin position="73"/>
        <end position="88"/>
    </location>
</feature>
<feature type="region of interest" description="Disordered" evidence="1">
    <location>
        <begin position="72"/>
        <end position="151"/>
    </location>
</feature>
<sequence length="287" mass="32017">MLGLQSSNNREEPIVKSSKSALTLQYAEQCPTCRTHTSPSNIVKRLYFANCDDKTVNDVGTSSIAAVTDHNKSASITNENARSSQAPENINEFDGNYHDNGKNYNNNSGYDSDYEDEANRAIDGDFTDSSDLNMTPSEDSEFATESEDKNEELEYQETISDSDVVSVLNAPLSITSSVSLGSFAESFGEIDDTLSVSSLEYDNMEISESLDDHDEISNDGDNIFTSGLLIEHDSNDDDSFSSDDSDNGNSDSDLYNYDHFAPHLRMFNQFILPYPMYYDVRFQFLFN</sequence>
<dbReference type="EMBL" id="UPTC01000079">
    <property type="protein sequence ID" value="VBB26209.1"/>
    <property type="molecule type" value="Genomic_DNA"/>
</dbReference>
<feature type="region of interest" description="Disordered" evidence="1">
    <location>
        <begin position="1"/>
        <end position="20"/>
    </location>
</feature>
<reference evidence="2 3" key="1">
    <citation type="submission" date="2018-08" db="EMBL/GenBank/DDBJ databases">
        <authorList>
            <person name="Laetsch R D."/>
            <person name="Stevens L."/>
            <person name="Kumar S."/>
            <person name="Blaxter L. M."/>
        </authorList>
    </citation>
    <scope>NUCLEOTIDE SEQUENCE [LARGE SCALE GENOMIC DNA]</scope>
</reference>
<feature type="compositionally biased region" description="Polar residues" evidence="1">
    <location>
        <begin position="127"/>
        <end position="137"/>
    </location>
</feature>
<organism evidence="2 3">
    <name type="scientific">Acanthocheilonema viteae</name>
    <name type="common">Filarial nematode worm</name>
    <name type="synonym">Dipetalonema viteae</name>
    <dbReference type="NCBI Taxonomy" id="6277"/>
    <lineage>
        <taxon>Eukaryota</taxon>
        <taxon>Metazoa</taxon>
        <taxon>Ecdysozoa</taxon>
        <taxon>Nematoda</taxon>
        <taxon>Chromadorea</taxon>
        <taxon>Rhabditida</taxon>
        <taxon>Spirurina</taxon>
        <taxon>Spiruromorpha</taxon>
        <taxon>Filarioidea</taxon>
        <taxon>Onchocercidae</taxon>
        <taxon>Acanthocheilonema</taxon>
    </lineage>
</organism>
<proteinExistence type="predicted"/>
<accession>A0A498S3V3</accession>
<gene>
    <name evidence="2" type="ORF">NAV_LOCUS1039</name>
</gene>
<keyword evidence="3" id="KW-1185">Reference proteome</keyword>